<dbReference type="InterPro" id="IPR011333">
    <property type="entry name" value="SKP1/BTB/POZ_sf"/>
</dbReference>
<name>D8PYR3_SCHCM</name>
<dbReference type="HOGENOM" id="CLU_047592_4_2_1"/>
<dbReference type="AlphaFoldDB" id="D8PYR3"/>
<organism evidence="2">
    <name type="scientific">Schizophyllum commune (strain H4-8 / FGSC 9210)</name>
    <name type="common">Split gill fungus</name>
    <dbReference type="NCBI Taxonomy" id="578458"/>
    <lineage>
        <taxon>Eukaryota</taxon>
        <taxon>Fungi</taxon>
        <taxon>Dikarya</taxon>
        <taxon>Basidiomycota</taxon>
        <taxon>Agaricomycotina</taxon>
        <taxon>Agaricomycetes</taxon>
        <taxon>Agaricomycetidae</taxon>
        <taxon>Agaricales</taxon>
        <taxon>Schizophyllaceae</taxon>
        <taxon>Schizophyllum</taxon>
    </lineage>
</organism>
<dbReference type="OMA" id="EMWENAW"/>
<sequence>MEVLEDDGKPTHHPFFYDEKGDIVVQAEQTLFKLERSSLAIGSDFFAGMFSTCCEGEQVSELEGTSDENPYVLRDCPASHFAHLLAWKNPGARPSDWDTDTFDYHAAVYALGRRFAIDNAEKDAKAALDRIVHNMIDESKKNKFLTARIYALGVEFDVREWRVAALRRLLRRAARWYTVEEIQFLGLPTFLGVMRAREGQVAHRLRFARTPMPLCHTISCRDNGACQAAFAGVWWRHVAPDVTHPSAAESWSNMTMADIVNVVKRLDEDGVFTRAGVSQGCWKATYRYYGAQHQSFRAEEVIFDALLDHLKAVPHLMTKWYISP</sequence>
<evidence type="ECO:0000313" key="2">
    <source>
        <dbReference type="Proteomes" id="UP000007431"/>
    </source>
</evidence>
<dbReference type="Gene3D" id="3.30.710.10">
    <property type="entry name" value="Potassium Channel Kv1.1, Chain A"/>
    <property type="match status" value="1"/>
</dbReference>
<dbReference type="Proteomes" id="UP000007431">
    <property type="component" value="Unassembled WGS sequence"/>
</dbReference>
<reference evidence="1 2" key="1">
    <citation type="journal article" date="2010" name="Nat. Biotechnol.">
        <title>Genome sequence of the model mushroom Schizophyllum commune.</title>
        <authorList>
            <person name="Ohm R.A."/>
            <person name="de Jong J.F."/>
            <person name="Lugones L.G."/>
            <person name="Aerts A."/>
            <person name="Kothe E."/>
            <person name="Stajich J.E."/>
            <person name="de Vries R.P."/>
            <person name="Record E."/>
            <person name="Levasseur A."/>
            <person name="Baker S.E."/>
            <person name="Bartholomew K.A."/>
            <person name="Coutinho P.M."/>
            <person name="Erdmann S."/>
            <person name="Fowler T.J."/>
            <person name="Gathman A.C."/>
            <person name="Lombard V."/>
            <person name="Henrissat B."/>
            <person name="Knabe N."/>
            <person name="Kuees U."/>
            <person name="Lilly W.W."/>
            <person name="Lindquist E."/>
            <person name="Lucas S."/>
            <person name="Magnuson J.K."/>
            <person name="Piumi F."/>
            <person name="Raudaskoski M."/>
            <person name="Salamov A."/>
            <person name="Schmutz J."/>
            <person name="Schwarze F.W.M.R."/>
            <person name="vanKuyk P.A."/>
            <person name="Horton J.S."/>
            <person name="Grigoriev I.V."/>
            <person name="Woesten H.A.B."/>
        </authorList>
    </citation>
    <scope>NUCLEOTIDE SEQUENCE [LARGE SCALE GENOMIC DNA]</scope>
    <source>
        <strain evidence="2">H4-8 / FGSC 9210</strain>
    </source>
</reference>
<keyword evidence="2" id="KW-1185">Reference proteome</keyword>
<dbReference type="InParanoid" id="D8PYR3"/>
<protein>
    <submittedName>
        <fullName evidence="1">Expressed protein</fullName>
    </submittedName>
</protein>
<evidence type="ECO:0000313" key="1">
    <source>
        <dbReference type="EMBL" id="EFI99303.1"/>
    </source>
</evidence>
<accession>D8PYR3</accession>
<proteinExistence type="predicted"/>
<dbReference type="eggNOG" id="ENOG502SWKA">
    <property type="taxonomic scope" value="Eukaryota"/>
</dbReference>
<gene>
    <name evidence="1" type="ORF">SCHCODRAFT_106475</name>
</gene>
<feature type="non-terminal residue" evidence="1">
    <location>
        <position position="324"/>
    </location>
</feature>
<dbReference type="EMBL" id="GL377304">
    <property type="protein sequence ID" value="EFI99303.1"/>
    <property type="molecule type" value="Genomic_DNA"/>
</dbReference>